<evidence type="ECO:0000256" key="2">
    <source>
        <dbReference type="ARBA" id="ARBA00022692"/>
    </source>
</evidence>
<keyword evidence="2 6" id="KW-0812">Transmembrane</keyword>
<dbReference type="GO" id="GO:0012505">
    <property type="term" value="C:endomembrane system"/>
    <property type="evidence" value="ECO:0007669"/>
    <property type="project" value="UniProtKB-SubCell"/>
</dbReference>
<evidence type="ECO:0000313" key="9">
    <source>
        <dbReference type="Proteomes" id="UP000694397"/>
    </source>
</evidence>
<organism evidence="8 9">
    <name type="scientific">Scleropages formosus</name>
    <name type="common">Asian bonytongue</name>
    <name type="synonym">Osteoglossum formosum</name>
    <dbReference type="NCBI Taxonomy" id="113540"/>
    <lineage>
        <taxon>Eukaryota</taxon>
        <taxon>Metazoa</taxon>
        <taxon>Chordata</taxon>
        <taxon>Craniata</taxon>
        <taxon>Vertebrata</taxon>
        <taxon>Euteleostomi</taxon>
        <taxon>Actinopterygii</taxon>
        <taxon>Neopterygii</taxon>
        <taxon>Teleostei</taxon>
        <taxon>Osteoglossocephala</taxon>
        <taxon>Osteoglossomorpha</taxon>
        <taxon>Osteoglossiformes</taxon>
        <taxon>Osteoglossidae</taxon>
        <taxon>Scleropages</taxon>
    </lineage>
</organism>
<evidence type="ECO:0000256" key="4">
    <source>
        <dbReference type="ARBA" id="ARBA00023136"/>
    </source>
</evidence>
<keyword evidence="9" id="KW-1185">Reference proteome</keyword>
<keyword evidence="4 6" id="KW-0472">Membrane</keyword>
<dbReference type="InterPro" id="IPR009626">
    <property type="entry name" value="MINAR1-like_C"/>
</dbReference>
<dbReference type="AlphaFoldDB" id="A0A8C9TAW5"/>
<evidence type="ECO:0000259" key="7">
    <source>
        <dbReference type="Pfam" id="PF06789"/>
    </source>
</evidence>
<evidence type="ECO:0000256" key="3">
    <source>
        <dbReference type="ARBA" id="ARBA00022989"/>
    </source>
</evidence>
<dbReference type="Proteomes" id="UP000694397">
    <property type="component" value="Chromosome 6"/>
</dbReference>
<proteinExistence type="inferred from homology"/>
<evidence type="ECO:0000256" key="5">
    <source>
        <dbReference type="ARBA" id="ARBA00037847"/>
    </source>
</evidence>
<dbReference type="InterPro" id="IPR039706">
    <property type="entry name" value="MINAR1-like"/>
</dbReference>
<sequence length="191" mass="21731">MDLSALPNNNRPEKLLQLDVNSLPASHGMFEVGSAMGAALSGGKQWQNRVYYQVNYHRASRLGCLAMDWRPVQSVSPPPPAFRTVKTNPLYTDMKSAHSWETKKSKPSWTIQEYDRHSLRSGLADYLKEDPRDLNFWLEDLYTPGFDSLLKKKEAEQRRNKLCKIVSYVILLTVALIVIIVVPIVATNNKN</sequence>
<reference evidence="8" key="2">
    <citation type="submission" date="2025-08" db="UniProtKB">
        <authorList>
            <consortium name="Ensembl"/>
        </authorList>
    </citation>
    <scope>IDENTIFICATION</scope>
</reference>
<protein>
    <submittedName>
        <fullName evidence="8">Membrane integral NOTCH2 associated receptor 2</fullName>
    </submittedName>
</protein>
<dbReference type="Ensembl" id="ENSSFOT00015051373.1">
    <property type="protein sequence ID" value="ENSSFOP00015049540.1"/>
    <property type="gene ID" value="ENSSFOG00015026718.1"/>
</dbReference>
<gene>
    <name evidence="8" type="primary">MINAR2</name>
</gene>
<name>A0A8C9TAW5_SCLFO</name>
<evidence type="ECO:0000313" key="8">
    <source>
        <dbReference type="Ensembl" id="ENSSFOP00015049540.1"/>
    </source>
</evidence>
<feature type="transmembrane region" description="Helical" evidence="6">
    <location>
        <begin position="165"/>
        <end position="186"/>
    </location>
</feature>
<reference evidence="8" key="3">
    <citation type="submission" date="2025-09" db="UniProtKB">
        <authorList>
            <consortium name="Ensembl"/>
        </authorList>
    </citation>
    <scope>IDENTIFICATION</scope>
</reference>
<reference evidence="8 9" key="1">
    <citation type="submission" date="2019-04" db="EMBL/GenBank/DDBJ databases">
        <authorList>
            <consortium name="Wellcome Sanger Institute Data Sharing"/>
        </authorList>
    </citation>
    <scope>NUCLEOTIDE SEQUENCE [LARGE SCALE GENOMIC DNA]</scope>
</reference>
<accession>A0A8C9TAW5</accession>
<evidence type="ECO:0000256" key="1">
    <source>
        <dbReference type="ARBA" id="ARBA00006410"/>
    </source>
</evidence>
<dbReference type="OrthoDB" id="8920945at2759"/>
<dbReference type="PANTHER" id="PTHR31530">
    <property type="entry name" value="MAJOR INTRINSICALLY DISORDERED NOTCH2-BINDING RECEPTOR 1 MINAR1 FAMILY MEMBER"/>
    <property type="match status" value="1"/>
</dbReference>
<feature type="domain" description="Major intrinsically disordered Notch2-binding receptor 1-like C-terminal" evidence="7">
    <location>
        <begin position="46"/>
        <end position="186"/>
    </location>
</feature>
<dbReference type="GeneTree" id="ENSGT00530000063851"/>
<dbReference type="Pfam" id="PF06789">
    <property type="entry name" value="MINAR1_C"/>
    <property type="match status" value="1"/>
</dbReference>
<keyword evidence="3 6" id="KW-1133">Transmembrane helix</keyword>
<comment type="similarity">
    <text evidence="1">Belongs to the MINAR family.</text>
</comment>
<evidence type="ECO:0000256" key="6">
    <source>
        <dbReference type="SAM" id="Phobius"/>
    </source>
</evidence>
<dbReference type="PANTHER" id="PTHR31530:SF4">
    <property type="entry name" value="MAJOR INTRINSICALLY DISORDERED NOTCH2-BINDING RECEPTOR 1-LIKE"/>
    <property type="match status" value="1"/>
</dbReference>
<comment type="subcellular location">
    <subcellularLocation>
        <location evidence="5">Endomembrane system</location>
        <topology evidence="5">Single-pass membrane protein</topology>
    </subcellularLocation>
</comment>